<evidence type="ECO:0000256" key="3">
    <source>
        <dbReference type="ARBA" id="ARBA00023136"/>
    </source>
</evidence>
<dbReference type="SUPFAM" id="SSF56601">
    <property type="entry name" value="beta-lactamase/transpeptidase-like"/>
    <property type="match status" value="1"/>
</dbReference>
<dbReference type="InterPro" id="IPR036138">
    <property type="entry name" value="PBP_dimer_sf"/>
</dbReference>
<evidence type="ECO:0000313" key="8">
    <source>
        <dbReference type="Proteomes" id="UP000002730"/>
    </source>
</evidence>
<dbReference type="GO" id="GO:0016757">
    <property type="term" value="F:glycosyltransferase activity"/>
    <property type="evidence" value="ECO:0007669"/>
    <property type="project" value="UniProtKB-KW"/>
</dbReference>
<dbReference type="Pfam" id="PF03717">
    <property type="entry name" value="PBP_dimer"/>
    <property type="match status" value="1"/>
</dbReference>
<keyword evidence="4" id="KW-1133">Transmembrane helix</keyword>
<dbReference type="HOGENOM" id="CLU_009289_6_0_9"/>
<dbReference type="SUPFAM" id="SSF56519">
    <property type="entry name" value="Penicillin binding protein dimerisation domain"/>
    <property type="match status" value="1"/>
</dbReference>
<dbReference type="Pfam" id="PF00905">
    <property type="entry name" value="Transpeptidase"/>
    <property type="match status" value="1"/>
</dbReference>
<sequence length="605" mass="66244">MKKKKPFEKNQRLFVAFMTIIFIFIGLMGNYARLLIKHGEEYKTDAERRWFSKEEVTAKRGKILDSNGNELGVSGNVFRADLDLKTLREDGEDTDDAKARYDIGDVAGDMAKILGMTKEEVMEIINSTDSEGEPQNFAQLKRKIEANQAEALTKLKSEKEVRAIIISEDTKRYYPNNEFASKLIGHVNGDDKGLTGVELYYDKYLSGISGQYIQEEDGFSNPLPFTKPTYYPPVQGSDIYLSIDNRIQRLAERIAEKGKKDTAAESVYIVVSDPNTGEIVAMASTGGYDLNNPWISGKSYEELQASWRNNIVSDSFELGSIFKPILAAAALENKAIANDQIIVDCKGSINVAGSPIACDSGTSHGPETIVDILRNSCNVGCVKVAELLGADKLHQYIEKVGLGQATGIDIEGESEGIVLRTDEMGPVELATISYGHANTSTMIQYIAAFNAIANGGTYISPHILKEIKGYNSDGSTFAQKTFDTGRKKAIIAPEVAATVRQDLINVVNHPKGMQIPGYQFGGKTGTAMATEKGEYIAGKYISSFASMLPADKPQYTMMVTVKYPKPEAYYASQTAMPIAKELWTAMIAELGIKPTMPVTTTPTGN</sequence>
<dbReference type="eggNOG" id="COG0768">
    <property type="taxonomic scope" value="Bacteria"/>
</dbReference>
<dbReference type="Gene3D" id="3.40.710.10">
    <property type="entry name" value="DD-peptidase/beta-lactamase superfamily"/>
    <property type="match status" value="1"/>
</dbReference>
<feature type="domain" description="Penicillin-binding protein transpeptidase" evidence="5">
    <location>
        <begin position="268"/>
        <end position="582"/>
    </location>
</feature>
<organism evidence="7 8">
    <name type="scientific">Clostridium cellulovorans (strain ATCC 35296 / DSM 3052 / OCM 3 / 743B)</name>
    <dbReference type="NCBI Taxonomy" id="573061"/>
    <lineage>
        <taxon>Bacteria</taxon>
        <taxon>Bacillati</taxon>
        <taxon>Bacillota</taxon>
        <taxon>Clostridia</taxon>
        <taxon>Eubacteriales</taxon>
        <taxon>Clostridiaceae</taxon>
        <taxon>Clostridium</taxon>
    </lineage>
</organism>
<accession>D9SQ95</accession>
<dbReference type="PANTHER" id="PTHR30627">
    <property type="entry name" value="PEPTIDOGLYCAN D,D-TRANSPEPTIDASE"/>
    <property type="match status" value="1"/>
</dbReference>
<evidence type="ECO:0000256" key="2">
    <source>
        <dbReference type="ARBA" id="ARBA00007171"/>
    </source>
</evidence>
<dbReference type="GO" id="GO:0005886">
    <property type="term" value="C:plasma membrane"/>
    <property type="evidence" value="ECO:0007669"/>
    <property type="project" value="TreeGrafter"/>
</dbReference>
<dbReference type="InterPro" id="IPR001460">
    <property type="entry name" value="PCN-bd_Tpept"/>
</dbReference>
<proteinExistence type="inferred from homology"/>
<dbReference type="Gene3D" id="3.90.1310.10">
    <property type="entry name" value="Penicillin-binding protein 2a (Domain 2)"/>
    <property type="match status" value="1"/>
</dbReference>
<gene>
    <name evidence="7" type="ordered locus">Clocel_0382</name>
</gene>
<keyword evidence="3 4" id="KW-0472">Membrane</keyword>
<dbReference type="OrthoDB" id="9804124at2"/>
<keyword evidence="4" id="KW-0812">Transmembrane</keyword>
<dbReference type="GO" id="GO:0008658">
    <property type="term" value="F:penicillin binding"/>
    <property type="evidence" value="ECO:0007669"/>
    <property type="project" value="InterPro"/>
</dbReference>
<dbReference type="Gene3D" id="3.30.450.330">
    <property type="match status" value="1"/>
</dbReference>
<comment type="subcellular location">
    <subcellularLocation>
        <location evidence="1">Membrane</location>
    </subcellularLocation>
</comment>
<keyword evidence="8" id="KW-1185">Reference proteome</keyword>
<dbReference type="RefSeq" id="WP_013291586.1">
    <property type="nucleotide sequence ID" value="NC_014393.1"/>
</dbReference>
<reference evidence="7 8" key="1">
    <citation type="submission" date="2010-08" db="EMBL/GenBank/DDBJ databases">
        <title>Complete sequence of Clostridium cellulovorans 743B.</title>
        <authorList>
            <consortium name="US DOE Joint Genome Institute"/>
            <person name="Lucas S."/>
            <person name="Copeland A."/>
            <person name="Lapidus A."/>
            <person name="Cheng J.-F."/>
            <person name="Bruce D."/>
            <person name="Goodwin L."/>
            <person name="Pitluck S."/>
            <person name="Chertkov O."/>
            <person name="Detter J.C."/>
            <person name="Han C."/>
            <person name="Tapia R."/>
            <person name="Land M."/>
            <person name="Hauser L."/>
            <person name="Chang Y.-J."/>
            <person name="Jeffries C."/>
            <person name="Kyrpides N."/>
            <person name="Ivanova N."/>
            <person name="Mikhailova N."/>
            <person name="Hemme C.L."/>
            <person name="Woyke T."/>
        </authorList>
    </citation>
    <scope>NUCLEOTIDE SEQUENCE [LARGE SCALE GENOMIC DNA]</scope>
    <source>
        <strain evidence="8">ATCC 35296 / DSM 3052 / OCM 3 / 743B</strain>
    </source>
</reference>
<dbReference type="PANTHER" id="PTHR30627:SF1">
    <property type="entry name" value="PEPTIDOGLYCAN D,D-TRANSPEPTIDASE FTSI"/>
    <property type="match status" value="1"/>
</dbReference>
<evidence type="ECO:0000256" key="4">
    <source>
        <dbReference type="SAM" id="Phobius"/>
    </source>
</evidence>
<name>D9SQ95_CLOC7</name>
<evidence type="ECO:0000256" key="1">
    <source>
        <dbReference type="ARBA" id="ARBA00004370"/>
    </source>
</evidence>
<dbReference type="AlphaFoldDB" id="D9SQ95"/>
<evidence type="ECO:0000259" key="6">
    <source>
        <dbReference type="Pfam" id="PF03717"/>
    </source>
</evidence>
<dbReference type="GO" id="GO:0071555">
    <property type="term" value="P:cell wall organization"/>
    <property type="evidence" value="ECO:0007669"/>
    <property type="project" value="TreeGrafter"/>
</dbReference>
<feature type="domain" description="Penicillin-binding protein dimerisation" evidence="6">
    <location>
        <begin position="56"/>
        <end position="217"/>
    </location>
</feature>
<dbReference type="KEGG" id="ccb:Clocel_0382"/>
<protein>
    <submittedName>
        <fullName evidence="7">Peptidoglycan glycosyltransferase</fullName>
        <ecNumber evidence="7">2.4.1.129</ecNumber>
    </submittedName>
</protein>
<dbReference type="InterPro" id="IPR050515">
    <property type="entry name" value="Beta-lactam/transpept"/>
</dbReference>
<dbReference type="STRING" id="573061.Clocel_0382"/>
<dbReference type="EMBL" id="CP002160">
    <property type="protein sequence ID" value="ADL50162.1"/>
    <property type="molecule type" value="Genomic_DNA"/>
</dbReference>
<keyword evidence="7" id="KW-0328">Glycosyltransferase</keyword>
<evidence type="ECO:0000259" key="5">
    <source>
        <dbReference type="Pfam" id="PF00905"/>
    </source>
</evidence>
<dbReference type="InterPro" id="IPR012338">
    <property type="entry name" value="Beta-lactam/transpept-like"/>
</dbReference>
<dbReference type="Proteomes" id="UP000002730">
    <property type="component" value="Chromosome"/>
</dbReference>
<dbReference type="EC" id="2.4.1.129" evidence="7"/>
<comment type="similarity">
    <text evidence="2">Belongs to the transpeptidase family.</text>
</comment>
<feature type="transmembrane region" description="Helical" evidence="4">
    <location>
        <begin position="12"/>
        <end position="32"/>
    </location>
</feature>
<keyword evidence="7" id="KW-0808">Transferase</keyword>
<dbReference type="InterPro" id="IPR005311">
    <property type="entry name" value="PBP_dimer"/>
</dbReference>
<evidence type="ECO:0000313" key="7">
    <source>
        <dbReference type="EMBL" id="ADL50162.1"/>
    </source>
</evidence>